<dbReference type="PANTHER" id="PTHR13743">
    <property type="entry name" value="BEIGE/BEACH-RELATED"/>
    <property type="match status" value="1"/>
</dbReference>
<dbReference type="RefSeq" id="XP_022666066.1">
    <property type="nucleotide sequence ID" value="XM_022810331.1"/>
</dbReference>
<dbReference type="PROSITE" id="PS50294">
    <property type="entry name" value="WD_REPEATS_REGION"/>
    <property type="match status" value="1"/>
</dbReference>
<dbReference type="InterPro" id="IPR050865">
    <property type="entry name" value="BEACH_Domain"/>
</dbReference>
<accession>A0A7M7KUJ2</accession>
<evidence type="ECO:0000313" key="7">
    <source>
        <dbReference type="EnsemblMetazoa" id="XP_022666070"/>
    </source>
</evidence>
<dbReference type="SUPFAM" id="SSF81837">
    <property type="entry name" value="BEACH domain"/>
    <property type="match status" value="1"/>
</dbReference>
<reference evidence="7" key="1">
    <citation type="submission" date="2021-01" db="UniProtKB">
        <authorList>
            <consortium name="EnsemblMetazoa"/>
        </authorList>
    </citation>
    <scope>IDENTIFICATION</scope>
</reference>
<dbReference type="SMART" id="SM01026">
    <property type="entry name" value="Beach"/>
    <property type="match status" value="1"/>
</dbReference>
<dbReference type="EnsemblMetazoa" id="XM_022810334">
    <property type="protein sequence ID" value="XP_022666069"/>
    <property type="gene ID" value="LOC111252440"/>
</dbReference>
<feature type="region of interest" description="Disordered" evidence="4">
    <location>
        <begin position="162"/>
        <end position="218"/>
    </location>
</feature>
<dbReference type="InterPro" id="IPR023362">
    <property type="entry name" value="PH-BEACH_dom"/>
</dbReference>
<feature type="compositionally biased region" description="Acidic residues" evidence="4">
    <location>
        <begin position="759"/>
        <end position="769"/>
    </location>
</feature>
<keyword evidence="2" id="KW-0677">Repeat</keyword>
<protein>
    <recommendedName>
        <fullName evidence="9">Lysosomal-trafficking regulator</fullName>
    </recommendedName>
</protein>
<dbReference type="InterPro" id="IPR001680">
    <property type="entry name" value="WD40_rpt"/>
</dbReference>
<dbReference type="InterPro" id="IPR011993">
    <property type="entry name" value="PH-like_dom_sf"/>
</dbReference>
<feature type="region of interest" description="Disordered" evidence="4">
    <location>
        <begin position="745"/>
        <end position="775"/>
    </location>
</feature>
<evidence type="ECO:0008006" key="9">
    <source>
        <dbReference type="Google" id="ProtNLM"/>
    </source>
</evidence>
<dbReference type="InterPro" id="IPR015943">
    <property type="entry name" value="WD40/YVTN_repeat-like_dom_sf"/>
</dbReference>
<dbReference type="InterPro" id="IPR036322">
    <property type="entry name" value="WD40_repeat_dom_sf"/>
</dbReference>
<dbReference type="InterPro" id="IPR019775">
    <property type="entry name" value="WD40_repeat_CS"/>
</dbReference>
<dbReference type="PANTHER" id="PTHR13743:SF86">
    <property type="entry name" value="LYSOSOMAL-TRAFFICKING REGULATOR"/>
    <property type="match status" value="1"/>
</dbReference>
<dbReference type="EnsemblMetazoa" id="XM_022810333">
    <property type="protein sequence ID" value="XP_022666068"/>
    <property type="gene ID" value="LOC111252440"/>
</dbReference>
<evidence type="ECO:0000256" key="3">
    <source>
        <dbReference type="PROSITE-ProRule" id="PRU00221"/>
    </source>
</evidence>
<dbReference type="Gene3D" id="1.10.1540.10">
    <property type="entry name" value="BEACH domain"/>
    <property type="match status" value="1"/>
</dbReference>
<dbReference type="OrthoDB" id="26681at2759"/>
<dbReference type="Gene3D" id="2.130.10.10">
    <property type="entry name" value="YVTN repeat-like/Quinoprotein amine dehydrogenase"/>
    <property type="match status" value="1"/>
</dbReference>
<dbReference type="InterPro" id="IPR000409">
    <property type="entry name" value="BEACH_dom"/>
</dbReference>
<proteinExistence type="predicted"/>
<dbReference type="PROSITE" id="PS00678">
    <property type="entry name" value="WD_REPEATS_1"/>
    <property type="match status" value="1"/>
</dbReference>
<feature type="region of interest" description="Disordered" evidence="4">
    <location>
        <begin position="1457"/>
        <end position="1479"/>
    </location>
</feature>
<dbReference type="SUPFAM" id="SSF50978">
    <property type="entry name" value="WD40 repeat-like"/>
    <property type="match status" value="1"/>
</dbReference>
<dbReference type="PROSITE" id="PS50082">
    <property type="entry name" value="WD_REPEATS_2"/>
    <property type="match status" value="1"/>
</dbReference>
<keyword evidence="8" id="KW-1185">Reference proteome</keyword>
<feature type="domain" description="BEACH" evidence="5">
    <location>
        <begin position="2259"/>
        <end position="2556"/>
    </location>
</feature>
<dbReference type="Pfam" id="PF14844">
    <property type="entry name" value="PH_BEACH"/>
    <property type="match status" value="1"/>
</dbReference>
<evidence type="ECO:0000256" key="4">
    <source>
        <dbReference type="SAM" id="MobiDB-lite"/>
    </source>
</evidence>
<evidence type="ECO:0000256" key="1">
    <source>
        <dbReference type="ARBA" id="ARBA00022574"/>
    </source>
</evidence>
<dbReference type="RefSeq" id="XP_022666068.1">
    <property type="nucleotide sequence ID" value="XM_022810333.1"/>
</dbReference>
<feature type="domain" description="BEACH-type PH" evidence="6">
    <location>
        <begin position="2162"/>
        <end position="2255"/>
    </location>
</feature>
<evidence type="ECO:0000259" key="6">
    <source>
        <dbReference type="PROSITE" id="PS51783"/>
    </source>
</evidence>
<feature type="repeat" description="WD" evidence="3">
    <location>
        <begin position="2709"/>
        <end position="2750"/>
    </location>
</feature>
<name>A0A7M7KUJ2_VARDE</name>
<dbReference type="PROSITE" id="PS50197">
    <property type="entry name" value="BEACH"/>
    <property type="match status" value="1"/>
</dbReference>
<evidence type="ECO:0000259" key="5">
    <source>
        <dbReference type="PROSITE" id="PS50197"/>
    </source>
</evidence>
<dbReference type="SMART" id="SM00320">
    <property type="entry name" value="WD40"/>
    <property type="match status" value="4"/>
</dbReference>
<dbReference type="RefSeq" id="XP_022666070.1">
    <property type="nucleotide sequence ID" value="XM_022810335.1"/>
</dbReference>
<dbReference type="InParanoid" id="A0A7M7KUJ2"/>
<dbReference type="InterPro" id="IPR036372">
    <property type="entry name" value="BEACH_dom_sf"/>
</dbReference>
<dbReference type="FunCoup" id="A0A7M7KUJ2">
    <property type="interactions" value="774"/>
</dbReference>
<feature type="compositionally biased region" description="Basic and acidic residues" evidence="4">
    <location>
        <begin position="1459"/>
        <end position="1471"/>
    </location>
</feature>
<dbReference type="PROSITE" id="PS51783">
    <property type="entry name" value="PH_BEACH"/>
    <property type="match status" value="1"/>
</dbReference>
<dbReference type="SUPFAM" id="SSF50729">
    <property type="entry name" value="PH domain-like"/>
    <property type="match status" value="1"/>
</dbReference>
<dbReference type="GeneID" id="111252440"/>
<dbReference type="Gene3D" id="2.30.29.30">
    <property type="entry name" value="Pleckstrin-homology domain (PH domain)/Phosphotyrosine-binding domain (PTB)"/>
    <property type="match status" value="1"/>
</dbReference>
<dbReference type="EnsemblMetazoa" id="XM_022810331">
    <property type="protein sequence ID" value="XP_022666066"/>
    <property type="gene ID" value="LOC111252440"/>
</dbReference>
<dbReference type="Pfam" id="PF02138">
    <property type="entry name" value="Beach"/>
    <property type="match status" value="1"/>
</dbReference>
<dbReference type="KEGG" id="vde:111252440"/>
<keyword evidence="1 3" id="KW-0853">WD repeat</keyword>
<evidence type="ECO:0000256" key="2">
    <source>
        <dbReference type="ARBA" id="ARBA00022737"/>
    </source>
</evidence>
<sequence length="2894" mass="323417">MDEDDEASLHRLWSLIIVGLSAKSSDCPEQVHVFSCKFLSAHIRGYLSDPLSWSKAVSIASYVLVNRLRTEKDPASDPVCWKLLVMLKLIGVTHLPFKVELLEAIEGVWKSLIEQVHFEEHATWQSPYPALVKADTSSLSPLVNAMLPPRKGSRVDKPALIDTHHRRRSMNHRKKKDPEIEEFTFTSSSEGELPSIKGPPLSLEERRADNPDTSSVENDLTEHEAQLYSTYLPKKDFAALLLDVLDCVYQTEPHFGRIVFYGTTDKHFLLISLRLLLRQILIEKGDGIGIDWLGSLLSCLKNQQDATFRQECVTVLLTIAYHLVSNSGPEFKSNLLTVLVKINELEDDLFVIEKHCAILAEVAICLKQLRLKSGRHSDVFHHTDSYGVPFGAQSKQHVCVAAKICERLIRLVARFSLVALHELRRVAYCCCYPPVGPLLELFQRISDGERLYVLEALEAFHRRTGSCRVCSNRLNSVSSATYARVLFSTRSRELASHLAVVASLSNVDARTELYEKIVMSAFTSFLGLDDLPLVFPLLGSLFDTLPSLPTEFFDKKEHVELLSTFLFVSDLASRVVSMRLFETIISGSLVALETFMNIIEDEMNNCLKQKSDLTMEPIADLLETFHKANVLCVKEYYIRSRFQFLDTSYRLLLNLLADATTNVAYQICDILLAMLLFLCPLQLWSDCERPLERAEICKQIYNAIPKDRDNYAKIALLITTNIYNRIGKAHTDSRFVEAPHDAAHGSASTDAAQNGGEPEGYEADQDSDSGLDGIHKMPTGPRPAVHFEVASLCLDMAAFILTASPVAANSFTGSLRHLAMMCLQSDQLLKILLEIGSTSRLCRSYLAGYRKFGSYSDQLTEALLHLVQILCRHSITSDELFDLLQLFKVDKPAYETLLNNLNQLLYQPQGSLGYPDRVLIFRPFTREQLGPPESWLAQTKRTMLDGEGPWAEAGAAAALPLATVTDFDGVSFSLWFRADTVGTTHLVSLGNRQALLEAWLEQRLHDGQGKGFAMIRIVLSTGRPLYERLWTGTLPMLSSLPNQGGLGNWAHIYVEMSGHNKISVSTNGQKRELEGVPYRALASLEVVLLGCQVCPIRISSLMLFKGLERGDHSTVLYRLGPSYQSLVECPLSAHSRIFELQGSLRTLQRHLALAYQPTDPLRFVAYPRQSKLSVQSFFSSTRRLQHLPSEHDVFCFSMEPCVALEASHNLHVALASLGGYRVLLFLLAWVVERTNRQDLHSAALEVVLQAAESGPELQAEFQREGLGLTMLVLEYPKCQLSLLLLKMCLTHCCDATGLKLHRAELLSELLLPLWPRWREAERAQLAAFLARCTRLRNPHHIANVNQLVKVNVLDRLLNILKEEYASEQCSLSINTAEDLVELVSSMLAVTGYQHALLSSLIDFVVLLHDATRTYVVHTRNQRVAWGALPGRAHPSSMSKNEMDLTSAKETALVDGADVNDDRYDGRGEGTRSDSNGNFHLDVEENRNLIDESEQGMSASVSSACTNKGRNNPALCTFICGIYKVFCAVLQQQGGTVATLRPELLVVLANEPQHELRVAVVNCLAKFLRVDRESQKTSFASTKNSNHASTCIFGFQLLANQLSQFECCEELLLAVLQLASGRQILRLEQMDNFQQLPLGPSFAVWPEASVVLLACINRCTSADLAAKYVSTLAQVVSGCPPIARSLAYYNIVEQVCELLPYLTGALSQSLYALVRVIVALQTAQPTESRAAAASTQLAVQFYMRLYAHYVKNDPTSTSIKYIPRLYAGALHGFSDALKHNILMHITVPALLEEKPENTLNNWDYSHESEDIVTNRPNSNTCIRFPIGLAVQRDLNTAEGSRLSGALGTLTGRRGRCSPQVLERQLLLLVELLQFSRPSVLLCTEGFACLGDVLHVLAMACLQDDHPSLSKTAVYQLSNLALALLRPTLDISCRLRSADLLGRIPNLCALFPLFAANKLELLAAFVVELSEGSEGDQRTKILLNSIADSLAPDSGPFRCEMKRQKWLAQFEEDRASFLDTQATAALGASQLAASRVNLEQQHVTDAAMRVTRTIVDYQNYVRKAFLSAYKGRKCVEYELRLKWKGIAQRLTHERAVWHMPEFVPASWELDPTEGPWRMRKRLRRAHLDLEPRFWINGGTAQTKFSPPLAFLYCQHAAQREKWLHSFEQILSVHSCSMITASVETSGEVLVGLESVRFVPEDKQVGALSWAFSTITELMPRRYEHADVAVEMFLNSGLTCLLVFKNRAHRQDFYDKLTLNCDKLQKPEALQAVTARWQRRLITNFEYLTYLNKMAGRSFNNLMQYPVFPFVLSQYDEDELDLSDAKNFRVLDKPIAVQDKSREPHYVDVFRQSQENITNLSVVSGPFHYGSHYSNSGIVLHFLVRMPPFTQAFLSYQDDNFDIPDRTFHSMETTWRLASRDSPTDVKELIPEFFYFPEFLRNIFKFDFGSRQNGEQVNDVRLPPWCENDARLFNLINLAALESETVTERLNLWIDLVFGYKQQGRAAVDALNVFHPATYAHNAPPTDQMDSIALKAYRAMIKTYGQMPIQLFTQAHPNVNFSTVASTPSKTVGQRVLPTVIGVRWGVLAGSPDEANPPECIWSKAFGPPGFGRLRPLDVQRIVGVSNQAELFGGHDSPAALLSWCYCDAVLRLKTRKDLVPQPLLDAAYDPVSFVCCSTNRPELFIGHSSGRIGVFRLRVTPSISAVHLDDLIGHKDIVLHVDVCPEFFIVASSSNDGSCILWDLNSLKYVRTVLQIGEPLTLARVSPTLGDVAIAQDVTNGGSKLHLYTINGVFVAQLECLSRVTSLAYSSAPEGANVNLLLAGHADGSLRLFSSWNLAPVRELNPRMRSPVADAVFSICNQFIFAADQSGQVCAWAGAAHKSGTVAPPKFLQEKL</sequence>
<organism evidence="7 8">
    <name type="scientific">Varroa destructor</name>
    <name type="common">Honeybee mite</name>
    <dbReference type="NCBI Taxonomy" id="109461"/>
    <lineage>
        <taxon>Eukaryota</taxon>
        <taxon>Metazoa</taxon>
        <taxon>Ecdysozoa</taxon>
        <taxon>Arthropoda</taxon>
        <taxon>Chelicerata</taxon>
        <taxon>Arachnida</taxon>
        <taxon>Acari</taxon>
        <taxon>Parasitiformes</taxon>
        <taxon>Mesostigmata</taxon>
        <taxon>Gamasina</taxon>
        <taxon>Dermanyssoidea</taxon>
        <taxon>Varroidae</taxon>
        <taxon>Varroa</taxon>
    </lineage>
</organism>
<feature type="compositionally biased region" description="Basic residues" evidence="4">
    <location>
        <begin position="164"/>
        <end position="175"/>
    </location>
</feature>
<dbReference type="CTD" id="104144"/>
<dbReference type="CDD" id="cd06071">
    <property type="entry name" value="Beach"/>
    <property type="match status" value="1"/>
</dbReference>
<dbReference type="RefSeq" id="XP_022666069.1">
    <property type="nucleotide sequence ID" value="XM_022810334.1"/>
</dbReference>
<dbReference type="Proteomes" id="UP000594260">
    <property type="component" value="Unplaced"/>
</dbReference>
<evidence type="ECO:0000313" key="8">
    <source>
        <dbReference type="Proteomes" id="UP000594260"/>
    </source>
</evidence>
<dbReference type="EnsemblMetazoa" id="XM_022810335">
    <property type="protein sequence ID" value="XP_022666070"/>
    <property type="gene ID" value="LOC111252440"/>
</dbReference>